<proteinExistence type="predicted"/>
<keyword evidence="6 7" id="KW-0472">Membrane</keyword>
<dbReference type="InterPro" id="IPR020846">
    <property type="entry name" value="MFS_dom"/>
</dbReference>
<keyword evidence="2" id="KW-0813">Transport</keyword>
<dbReference type="RefSeq" id="WP_282586575.1">
    <property type="nucleotide sequence ID" value="NZ_JAMOIM010000014.1"/>
</dbReference>
<feature type="domain" description="Major facilitator superfamily (MFS) profile" evidence="8">
    <location>
        <begin position="11"/>
        <end position="481"/>
    </location>
</feature>
<dbReference type="EMBL" id="JAMOIM010000014">
    <property type="protein sequence ID" value="MCW6510197.1"/>
    <property type="molecule type" value="Genomic_DNA"/>
</dbReference>
<evidence type="ECO:0000313" key="10">
    <source>
        <dbReference type="Proteomes" id="UP001165667"/>
    </source>
</evidence>
<dbReference type="PANTHER" id="PTHR23501:SF191">
    <property type="entry name" value="VACUOLAR BASIC AMINO ACID TRANSPORTER 4"/>
    <property type="match status" value="1"/>
</dbReference>
<comment type="caution">
    <text evidence="9">The sequence shown here is derived from an EMBL/GenBank/DDBJ whole genome shotgun (WGS) entry which is preliminary data.</text>
</comment>
<feature type="transmembrane region" description="Helical" evidence="7">
    <location>
        <begin position="76"/>
        <end position="95"/>
    </location>
</feature>
<accession>A0AA41Z6J8</accession>
<comment type="subcellular location">
    <subcellularLocation>
        <location evidence="1">Cell membrane</location>
        <topology evidence="1">Multi-pass membrane protein</topology>
    </subcellularLocation>
</comment>
<feature type="transmembrane region" description="Helical" evidence="7">
    <location>
        <begin position="327"/>
        <end position="348"/>
    </location>
</feature>
<dbReference type="SUPFAM" id="SSF103473">
    <property type="entry name" value="MFS general substrate transporter"/>
    <property type="match status" value="1"/>
</dbReference>
<organism evidence="9 10">
    <name type="scientific">Lichenifustis flavocetrariae</name>
    <dbReference type="NCBI Taxonomy" id="2949735"/>
    <lineage>
        <taxon>Bacteria</taxon>
        <taxon>Pseudomonadati</taxon>
        <taxon>Pseudomonadota</taxon>
        <taxon>Alphaproteobacteria</taxon>
        <taxon>Hyphomicrobiales</taxon>
        <taxon>Lichenihabitantaceae</taxon>
        <taxon>Lichenifustis</taxon>
    </lineage>
</organism>
<feature type="transmembrane region" description="Helical" evidence="7">
    <location>
        <begin position="298"/>
        <end position="320"/>
    </location>
</feature>
<feature type="transmembrane region" description="Helical" evidence="7">
    <location>
        <begin position="134"/>
        <end position="156"/>
    </location>
</feature>
<evidence type="ECO:0000256" key="1">
    <source>
        <dbReference type="ARBA" id="ARBA00004651"/>
    </source>
</evidence>
<dbReference type="Proteomes" id="UP001165667">
    <property type="component" value="Unassembled WGS sequence"/>
</dbReference>
<name>A0AA41Z6J8_9HYPH</name>
<feature type="transmembrane region" description="Helical" evidence="7">
    <location>
        <begin position="162"/>
        <end position="185"/>
    </location>
</feature>
<keyword evidence="5 7" id="KW-1133">Transmembrane helix</keyword>
<dbReference type="FunFam" id="1.20.1720.10:FF:000004">
    <property type="entry name" value="EmrB/QacA family drug resistance transporter"/>
    <property type="match status" value="1"/>
</dbReference>
<dbReference type="PRINTS" id="PR01036">
    <property type="entry name" value="TCRTETB"/>
</dbReference>
<dbReference type="InterPro" id="IPR011701">
    <property type="entry name" value="MFS"/>
</dbReference>
<feature type="transmembrane region" description="Helical" evidence="7">
    <location>
        <begin position="397"/>
        <end position="415"/>
    </location>
</feature>
<evidence type="ECO:0000256" key="2">
    <source>
        <dbReference type="ARBA" id="ARBA00022448"/>
    </source>
</evidence>
<keyword evidence="3" id="KW-1003">Cell membrane</keyword>
<sequence length="498" mass="52033">MPRTTTSRPLVIASVIAAMFMIAIEATIVSTAMPQIAAQLGGLQLYSWVFSSFLLTQTAMTVVFGKLSDVYGRRPVLLFGIAVFIVASVLCGFATSLPGLIVFRLMQGVGAGAIQPVGMTVVGDLYSAEERGRVQGWLASVWALSAVIGPLIGGFIVQHFSWAWVFWINVPVGLLAAAGFIAFLHETVATRRHAVDWPGAMLFTVVVAALMVGLTELGTDDLLTAGIALGIFVLGLALFLMQEARAAEPMINFSLWRRRAIAVANGVSLLAGVALVGLTTFLPMYVQGVLRQTPLVAGLAMTMMVVGWPIGATAAAKLLVRTGLRALFIAGAVLMPIGALPFVLLTPASSPVTAGIGSAVLGLGMGLISTAALVMVQEMVDWAQRGSATAANLFARNLGSTLGAAVLGAILNYALGHTAGMAPITSDELRHLLEQGDLAGSADAAAIRNALQHGLNLTFWGVLLVTIVALALAVFVPTVALRRPAREIETALVEEVTL</sequence>
<evidence type="ECO:0000256" key="5">
    <source>
        <dbReference type="ARBA" id="ARBA00022989"/>
    </source>
</evidence>
<reference evidence="9" key="1">
    <citation type="submission" date="2022-05" db="EMBL/GenBank/DDBJ databases">
        <authorList>
            <person name="Pankratov T."/>
        </authorList>
    </citation>
    <scope>NUCLEOTIDE SEQUENCE</scope>
    <source>
        <strain evidence="9">BP6-180914</strain>
    </source>
</reference>
<dbReference type="PANTHER" id="PTHR23501">
    <property type="entry name" value="MAJOR FACILITATOR SUPERFAMILY"/>
    <property type="match status" value="1"/>
</dbReference>
<feature type="transmembrane region" description="Helical" evidence="7">
    <location>
        <begin position="222"/>
        <end position="241"/>
    </location>
</feature>
<keyword evidence="10" id="KW-1185">Reference proteome</keyword>
<evidence type="ECO:0000256" key="6">
    <source>
        <dbReference type="ARBA" id="ARBA00023136"/>
    </source>
</evidence>
<feature type="transmembrane region" description="Helical" evidence="7">
    <location>
        <begin position="457"/>
        <end position="476"/>
    </location>
</feature>
<feature type="transmembrane region" description="Helical" evidence="7">
    <location>
        <begin position="45"/>
        <end position="64"/>
    </location>
</feature>
<protein>
    <submittedName>
        <fullName evidence="9">MFS transporter</fullName>
    </submittedName>
</protein>
<evidence type="ECO:0000256" key="7">
    <source>
        <dbReference type="SAM" id="Phobius"/>
    </source>
</evidence>
<feature type="transmembrane region" description="Helical" evidence="7">
    <location>
        <begin position="197"/>
        <end position="216"/>
    </location>
</feature>
<dbReference type="Gene3D" id="1.20.1720.10">
    <property type="entry name" value="Multidrug resistance protein D"/>
    <property type="match status" value="1"/>
</dbReference>
<feature type="transmembrane region" description="Helical" evidence="7">
    <location>
        <begin position="101"/>
        <end position="122"/>
    </location>
</feature>
<dbReference type="CDD" id="cd17502">
    <property type="entry name" value="MFS_Azr1_MDR_like"/>
    <property type="match status" value="1"/>
</dbReference>
<feature type="transmembrane region" description="Helical" evidence="7">
    <location>
        <begin position="354"/>
        <end position="376"/>
    </location>
</feature>
<dbReference type="InterPro" id="IPR036259">
    <property type="entry name" value="MFS_trans_sf"/>
</dbReference>
<keyword evidence="4 7" id="KW-0812">Transmembrane</keyword>
<feature type="transmembrane region" description="Helical" evidence="7">
    <location>
        <begin position="12"/>
        <end position="33"/>
    </location>
</feature>
<gene>
    <name evidence="9" type="ORF">M8523_19445</name>
</gene>
<dbReference type="Gene3D" id="1.20.1250.20">
    <property type="entry name" value="MFS general substrate transporter like domains"/>
    <property type="match status" value="1"/>
</dbReference>
<evidence type="ECO:0000313" key="9">
    <source>
        <dbReference type="EMBL" id="MCW6510197.1"/>
    </source>
</evidence>
<evidence type="ECO:0000256" key="3">
    <source>
        <dbReference type="ARBA" id="ARBA00022475"/>
    </source>
</evidence>
<dbReference type="GO" id="GO:0005886">
    <property type="term" value="C:plasma membrane"/>
    <property type="evidence" value="ECO:0007669"/>
    <property type="project" value="UniProtKB-SubCell"/>
</dbReference>
<dbReference type="Pfam" id="PF07690">
    <property type="entry name" value="MFS_1"/>
    <property type="match status" value="1"/>
</dbReference>
<dbReference type="PROSITE" id="PS50850">
    <property type="entry name" value="MFS"/>
    <property type="match status" value="1"/>
</dbReference>
<feature type="transmembrane region" description="Helical" evidence="7">
    <location>
        <begin position="262"/>
        <end position="286"/>
    </location>
</feature>
<dbReference type="AlphaFoldDB" id="A0AA41Z6J8"/>
<evidence type="ECO:0000259" key="8">
    <source>
        <dbReference type="PROSITE" id="PS50850"/>
    </source>
</evidence>
<evidence type="ECO:0000256" key="4">
    <source>
        <dbReference type="ARBA" id="ARBA00022692"/>
    </source>
</evidence>
<dbReference type="GO" id="GO:0022857">
    <property type="term" value="F:transmembrane transporter activity"/>
    <property type="evidence" value="ECO:0007669"/>
    <property type="project" value="InterPro"/>
</dbReference>